<gene>
    <name evidence="2" type="ORF">BgAZ_103850</name>
</gene>
<dbReference type="Proteomes" id="UP001230268">
    <property type="component" value="Unassembled WGS sequence"/>
</dbReference>
<proteinExistence type="predicted"/>
<keyword evidence="1" id="KW-0732">Signal</keyword>
<accession>A0AAD8UVQ7</accession>
<evidence type="ECO:0000313" key="3">
    <source>
        <dbReference type="Proteomes" id="UP001230268"/>
    </source>
</evidence>
<name>A0AAD8UVQ7_BABGI</name>
<feature type="signal peptide" evidence="1">
    <location>
        <begin position="1"/>
        <end position="18"/>
    </location>
</feature>
<dbReference type="EMBL" id="JAVEPI010000001">
    <property type="protein sequence ID" value="KAK1444479.1"/>
    <property type="molecule type" value="Genomic_DNA"/>
</dbReference>
<evidence type="ECO:0000256" key="1">
    <source>
        <dbReference type="SAM" id="SignalP"/>
    </source>
</evidence>
<keyword evidence="3" id="KW-1185">Reference proteome</keyword>
<sequence length="347" mass="39983">MKYSIAVFSFSLLKVVAAKLWYPLDVKDYLCNNIKHGEKLPDDVEPELLLKKLDTSTLSREIAYSVMKNRENYAMPELLSLWEYLAPMSTVERRLRLYGMSIAKHDVRGNGNCLYHSLRTGFIKHGFSVKVLHNFINENLKPSIRAAYDAFKPSGAYYTASELKKLAHISNWGFDPDVKESMDHFDAATFKTQLDDTICQKPHVTVDRGLGTATRYMFDYEKYRDRLNNQEDVKTVASDMFRDMEKFFKIILGDVMDVSALQRIFSFRAVFFNQKESRVTCGIMDDGIKVKFYVNLYFNEGCHFALTGLIDLHIPYQPYEPISIFLAQDLPLPLAIIMGDDCRLSTD</sequence>
<protein>
    <recommendedName>
        <fullName evidence="4">OTU domain-containing protein</fullName>
    </recommendedName>
</protein>
<organism evidence="2 3">
    <name type="scientific">Babesia gibsoni</name>
    <dbReference type="NCBI Taxonomy" id="33632"/>
    <lineage>
        <taxon>Eukaryota</taxon>
        <taxon>Sar</taxon>
        <taxon>Alveolata</taxon>
        <taxon>Apicomplexa</taxon>
        <taxon>Aconoidasida</taxon>
        <taxon>Piroplasmida</taxon>
        <taxon>Babesiidae</taxon>
        <taxon>Babesia</taxon>
    </lineage>
</organism>
<feature type="chain" id="PRO_5042126798" description="OTU domain-containing protein" evidence="1">
    <location>
        <begin position="19"/>
        <end position="347"/>
    </location>
</feature>
<evidence type="ECO:0008006" key="4">
    <source>
        <dbReference type="Google" id="ProtNLM"/>
    </source>
</evidence>
<evidence type="ECO:0000313" key="2">
    <source>
        <dbReference type="EMBL" id="KAK1444479.1"/>
    </source>
</evidence>
<reference evidence="2" key="1">
    <citation type="submission" date="2023-08" db="EMBL/GenBank/DDBJ databases">
        <title>Draft sequence of the Babesia gibsoni genome.</title>
        <authorList>
            <person name="Yamagishi J.Y."/>
            <person name="Xuan X.X."/>
        </authorList>
    </citation>
    <scope>NUCLEOTIDE SEQUENCE</scope>
    <source>
        <strain evidence="2">Azabu</strain>
    </source>
</reference>
<comment type="caution">
    <text evidence="2">The sequence shown here is derived from an EMBL/GenBank/DDBJ whole genome shotgun (WGS) entry which is preliminary data.</text>
</comment>
<dbReference type="AlphaFoldDB" id="A0AAD8UVQ7"/>